<comment type="caution">
    <text evidence="2">The sequence shown here is derived from an EMBL/GenBank/DDBJ whole genome shotgun (WGS) entry which is preliminary data.</text>
</comment>
<name>A0A8H6W1P3_9AGAR</name>
<accession>A0A8H6W1P3</accession>
<proteinExistence type="predicted"/>
<sequence>MSRQLSAIDVPRPIALLCTLFRLQPPRTGFLARNFNDPLFQALRVWTDIGDICENESFDGHRKTIVEHTLNILILPGIHREGRFRGQPSTDTLLTNASTPPSPLPTSQHPSQASTHSFAHPTSDRPGPFYTRDSAGHITHHRDFWDVKDVLGLVPGVSLAQWIGTRLAAKGVAYATSLWGLGGEREREQEQERMEKGMMTSPIPVPVQTQTRTRASSRA</sequence>
<dbReference type="RefSeq" id="XP_037220264.1">
    <property type="nucleotide sequence ID" value="XM_037364620.1"/>
</dbReference>
<feature type="compositionally biased region" description="Polar residues" evidence="1">
    <location>
        <begin position="87"/>
        <end position="117"/>
    </location>
</feature>
<dbReference type="Proteomes" id="UP000636479">
    <property type="component" value="Unassembled WGS sequence"/>
</dbReference>
<gene>
    <name evidence="2" type="ORF">MIND_00793500</name>
</gene>
<dbReference type="OrthoDB" id="9995831at2759"/>
<reference evidence="2" key="1">
    <citation type="submission" date="2020-05" db="EMBL/GenBank/DDBJ databases">
        <title>Mycena genomes resolve the evolution of fungal bioluminescence.</title>
        <authorList>
            <person name="Tsai I.J."/>
        </authorList>
    </citation>
    <scope>NUCLEOTIDE SEQUENCE</scope>
    <source>
        <strain evidence="2">171206Taipei</strain>
    </source>
</reference>
<keyword evidence="3" id="KW-1185">Reference proteome</keyword>
<dbReference type="AlphaFoldDB" id="A0A8H6W1P3"/>
<dbReference type="EMBL" id="JACAZF010000006">
    <property type="protein sequence ID" value="KAF7302264.1"/>
    <property type="molecule type" value="Genomic_DNA"/>
</dbReference>
<feature type="region of interest" description="Disordered" evidence="1">
    <location>
        <begin position="188"/>
        <end position="219"/>
    </location>
</feature>
<feature type="region of interest" description="Disordered" evidence="1">
    <location>
        <begin position="85"/>
        <end position="133"/>
    </location>
</feature>
<dbReference type="GeneID" id="59347136"/>
<evidence type="ECO:0000313" key="3">
    <source>
        <dbReference type="Proteomes" id="UP000636479"/>
    </source>
</evidence>
<organism evidence="2 3">
    <name type="scientific">Mycena indigotica</name>
    <dbReference type="NCBI Taxonomy" id="2126181"/>
    <lineage>
        <taxon>Eukaryota</taxon>
        <taxon>Fungi</taxon>
        <taxon>Dikarya</taxon>
        <taxon>Basidiomycota</taxon>
        <taxon>Agaricomycotina</taxon>
        <taxon>Agaricomycetes</taxon>
        <taxon>Agaricomycetidae</taxon>
        <taxon>Agaricales</taxon>
        <taxon>Marasmiineae</taxon>
        <taxon>Mycenaceae</taxon>
        <taxon>Mycena</taxon>
    </lineage>
</organism>
<evidence type="ECO:0000256" key="1">
    <source>
        <dbReference type="SAM" id="MobiDB-lite"/>
    </source>
</evidence>
<protein>
    <submittedName>
        <fullName evidence="2">Uncharacterized protein</fullName>
    </submittedName>
</protein>
<feature type="compositionally biased region" description="Polar residues" evidence="1">
    <location>
        <begin position="207"/>
        <end position="219"/>
    </location>
</feature>
<evidence type="ECO:0000313" key="2">
    <source>
        <dbReference type="EMBL" id="KAF7302264.1"/>
    </source>
</evidence>